<evidence type="ECO:0000256" key="6">
    <source>
        <dbReference type="ARBA" id="ARBA00022490"/>
    </source>
</evidence>
<sequence>MAYTLSPTPVTPGAPVQYCVCKVEVSVSGQNLLDRDVTSKSDPFCVIFLEVNGKWSEIGRTETAMNNLNPVFAKKFVIDYHFEEVQKLKFALFDQDKSSKQLYEHDFLGEFSCTLGLIVSNKKLMKPLALTNGKPAGKGTILVSAQEISDNRVITLSVAARKLDKKDFFGKSDPYLEFYKQEEDGKWMLVHRTEVIKNTLDPVWKTFSLPLVSLCNGDIDKTVKILCYDYDNDGGHDFIGESQTSVTKMSEASNSIEIELECINTKKQKKKKNYKNSGIIVVKSCKVTRDYSFLDYMLGGCQLMFTVGIDFTASNGSPRDASSLHYINPEGSNEYLSAIWAVGQIIQDYDTDKMFPALGFGAQLPPDWKVSHEFAINFDPTNPFCAGVDGIVEAYTACLPHIRFYGPTNFAPIINHVARFAGQAMQQEAAAQYFILLIITDGVISDMDETRHAVVQAAMLPMSIIIIGVGNADFAAMEFLDGDNRILRSYTGEEAVRDIVQFVPFREFRNAPKETLAKSVLAELPQQVVQHFKQRNVPPVNSDPA</sequence>
<proteinExistence type="evidence at transcript level"/>
<dbReference type="InterPro" id="IPR010734">
    <property type="entry name" value="Copine_C"/>
</dbReference>
<keyword evidence="7" id="KW-0479">Metal-binding</keyword>
<keyword evidence="9" id="KW-0106">Calcium</keyword>
<dbReference type="AlphaFoldDB" id="V9KKM4"/>
<dbReference type="SUPFAM" id="SSF49562">
    <property type="entry name" value="C2 domain (Calcium/lipid-binding domain, CaLB)"/>
    <property type="match status" value="2"/>
</dbReference>
<evidence type="ECO:0000256" key="11">
    <source>
        <dbReference type="ARBA" id="ARBA00023242"/>
    </source>
</evidence>
<evidence type="ECO:0000313" key="17">
    <source>
        <dbReference type="Ensembl" id="ENSCMIP00000026976.1"/>
    </source>
</evidence>
<dbReference type="GO" id="GO:0005737">
    <property type="term" value="C:cytoplasm"/>
    <property type="evidence" value="ECO:0007669"/>
    <property type="project" value="UniProtKB-SubCell"/>
</dbReference>
<evidence type="ECO:0000256" key="10">
    <source>
        <dbReference type="ARBA" id="ARBA00023136"/>
    </source>
</evidence>
<dbReference type="FunFam" id="2.60.40.150:FF:000042">
    <property type="entry name" value="Copine 3"/>
    <property type="match status" value="1"/>
</dbReference>
<keyword evidence="18" id="KW-1185">Reference proteome</keyword>
<reference evidence="18" key="1">
    <citation type="journal article" date="2006" name="Science">
        <title>Ancient noncoding elements conserved in the human genome.</title>
        <authorList>
            <person name="Venkatesh B."/>
            <person name="Kirkness E.F."/>
            <person name="Loh Y.H."/>
            <person name="Halpern A.L."/>
            <person name="Lee A.P."/>
            <person name="Johnson J."/>
            <person name="Dandona N."/>
            <person name="Viswanathan L.D."/>
            <person name="Tay A."/>
            <person name="Venter J.C."/>
            <person name="Strausberg R.L."/>
            <person name="Brenner S."/>
        </authorList>
    </citation>
    <scope>NUCLEOTIDE SEQUENCE [LARGE SCALE GENOMIC DNA]</scope>
</reference>
<dbReference type="Pfam" id="PF07002">
    <property type="entry name" value="Copine"/>
    <property type="match status" value="1"/>
</dbReference>
<evidence type="ECO:0000256" key="7">
    <source>
        <dbReference type="ARBA" id="ARBA00022723"/>
    </source>
</evidence>
<comment type="function">
    <text evidence="12">Calcium-dependent phospholipid-binding protein that plays a role in calcium-mediated intracellular processes. Exhibits calcium-dependent cell membrane binding properties.</text>
</comment>
<name>V9KKM4_CALMI</name>
<dbReference type="InterPro" id="IPR000008">
    <property type="entry name" value="C2_dom"/>
</dbReference>
<dbReference type="GeneID" id="103187880"/>
<dbReference type="Ensembl" id="ENSCMIT00000027408.1">
    <property type="protein sequence ID" value="ENSCMIP00000026976.1"/>
    <property type="gene ID" value="ENSCMIG00000011758.1"/>
</dbReference>
<evidence type="ECO:0000256" key="14">
    <source>
        <dbReference type="ARBA" id="ARBA00081783"/>
    </source>
</evidence>
<dbReference type="CTD" id="221184"/>
<evidence type="ECO:0000313" key="18">
    <source>
        <dbReference type="Proteomes" id="UP000314986"/>
    </source>
</evidence>
<accession>V9KKM4</accession>
<keyword evidence="8" id="KW-0677">Repeat</keyword>
<dbReference type="PROSITE" id="PS50004">
    <property type="entry name" value="C2"/>
    <property type="match status" value="2"/>
</dbReference>
<feature type="domain" description="C2" evidence="15">
    <location>
        <begin position="1"/>
        <end position="128"/>
    </location>
</feature>
<dbReference type="GO" id="GO:0005544">
    <property type="term" value="F:calcium-dependent phospholipid binding"/>
    <property type="evidence" value="ECO:0007669"/>
    <property type="project" value="InterPro"/>
</dbReference>
<reference evidence="17" key="4">
    <citation type="submission" date="2025-05" db="UniProtKB">
        <authorList>
            <consortium name="Ensembl"/>
        </authorList>
    </citation>
    <scope>IDENTIFICATION</scope>
</reference>
<gene>
    <name evidence="17" type="primary">cpne2</name>
</gene>
<evidence type="ECO:0000256" key="13">
    <source>
        <dbReference type="ARBA" id="ARBA00074827"/>
    </source>
</evidence>
<dbReference type="GO" id="GO:0005886">
    <property type="term" value="C:plasma membrane"/>
    <property type="evidence" value="ECO:0007669"/>
    <property type="project" value="UniProtKB-SubCell"/>
</dbReference>
<evidence type="ECO:0000259" key="15">
    <source>
        <dbReference type="PROSITE" id="PS50004"/>
    </source>
</evidence>
<evidence type="ECO:0000256" key="5">
    <source>
        <dbReference type="ARBA" id="ARBA00022475"/>
    </source>
</evidence>
<dbReference type="FunFam" id="2.60.40.150:FF:000103">
    <property type="entry name" value="Copine 2"/>
    <property type="match status" value="1"/>
</dbReference>
<feature type="domain" description="C2" evidence="15">
    <location>
        <begin position="137"/>
        <end position="260"/>
    </location>
</feature>
<dbReference type="CDD" id="cd04048">
    <property type="entry name" value="C2A_Copine"/>
    <property type="match status" value="1"/>
</dbReference>
<dbReference type="GO" id="GO:0046872">
    <property type="term" value="F:metal ion binding"/>
    <property type="evidence" value="ECO:0007669"/>
    <property type="project" value="UniProtKB-KW"/>
</dbReference>
<dbReference type="Gene3D" id="2.60.40.150">
    <property type="entry name" value="C2 domain"/>
    <property type="match status" value="2"/>
</dbReference>
<dbReference type="SMART" id="SM00327">
    <property type="entry name" value="VWA"/>
    <property type="match status" value="1"/>
</dbReference>
<dbReference type="GO" id="GO:0071277">
    <property type="term" value="P:cellular response to calcium ion"/>
    <property type="evidence" value="ECO:0007669"/>
    <property type="project" value="UniProtKB-ARBA"/>
</dbReference>
<evidence type="ECO:0000256" key="1">
    <source>
        <dbReference type="ARBA" id="ARBA00004123"/>
    </source>
</evidence>
<evidence type="ECO:0000256" key="3">
    <source>
        <dbReference type="ARBA" id="ARBA00004496"/>
    </source>
</evidence>
<dbReference type="OrthoDB" id="5855668at2759"/>
<dbReference type="InterPro" id="IPR035892">
    <property type="entry name" value="C2_domain_sf"/>
</dbReference>
<dbReference type="GO" id="GO:0005634">
    <property type="term" value="C:nucleus"/>
    <property type="evidence" value="ECO:0007669"/>
    <property type="project" value="UniProtKB-SubCell"/>
</dbReference>
<dbReference type="InterPro" id="IPR002035">
    <property type="entry name" value="VWF_A"/>
</dbReference>
<dbReference type="InterPro" id="IPR045052">
    <property type="entry name" value="Copine"/>
</dbReference>
<dbReference type="OMA" id="AHDSHSK"/>
<protein>
    <recommendedName>
        <fullName evidence="13">Copine-2</fullName>
    </recommendedName>
    <alternativeName>
        <fullName evidence="14">Copine II</fullName>
    </alternativeName>
</protein>
<dbReference type="KEGG" id="cmk:103187880"/>
<keyword evidence="6" id="KW-0963">Cytoplasm</keyword>
<comment type="subcellular location">
    <subcellularLocation>
        <location evidence="2">Cell membrane</location>
    </subcellularLocation>
    <subcellularLocation>
        <location evidence="3">Cytoplasm</location>
    </subcellularLocation>
    <subcellularLocation>
        <location evidence="1">Nucleus</location>
    </subcellularLocation>
</comment>
<evidence type="ECO:0000256" key="4">
    <source>
        <dbReference type="ARBA" id="ARBA00009048"/>
    </source>
</evidence>
<dbReference type="InterPro" id="IPR036465">
    <property type="entry name" value="vWFA_dom_sf"/>
</dbReference>
<evidence type="ECO:0000313" key="16">
    <source>
        <dbReference type="EMBL" id="AFO98581.1"/>
    </source>
</evidence>
<dbReference type="EMBL" id="JW866064">
    <property type="protein sequence ID" value="AFO98581.1"/>
    <property type="molecule type" value="mRNA"/>
</dbReference>
<dbReference type="Proteomes" id="UP000314986">
    <property type="component" value="Unassembled WGS sequence"/>
</dbReference>
<dbReference type="CDD" id="cd04047">
    <property type="entry name" value="C2B_Copine"/>
    <property type="match status" value="1"/>
</dbReference>
<keyword evidence="5" id="KW-1003">Cell membrane</keyword>
<comment type="similarity">
    <text evidence="4">Belongs to the copine family.</text>
</comment>
<evidence type="ECO:0000256" key="12">
    <source>
        <dbReference type="ARBA" id="ARBA00053843"/>
    </source>
</evidence>
<evidence type="ECO:0000256" key="2">
    <source>
        <dbReference type="ARBA" id="ARBA00004236"/>
    </source>
</evidence>
<dbReference type="GeneTree" id="ENSGT00940000157653"/>
<organism evidence="16">
    <name type="scientific">Callorhinchus milii</name>
    <name type="common">Ghost shark</name>
    <dbReference type="NCBI Taxonomy" id="7868"/>
    <lineage>
        <taxon>Eukaryota</taxon>
        <taxon>Metazoa</taxon>
        <taxon>Chordata</taxon>
        <taxon>Craniata</taxon>
        <taxon>Vertebrata</taxon>
        <taxon>Chondrichthyes</taxon>
        <taxon>Holocephali</taxon>
        <taxon>Chimaeriformes</taxon>
        <taxon>Callorhinchidae</taxon>
        <taxon>Callorhinchus</taxon>
    </lineage>
</organism>
<dbReference type="InterPro" id="IPR037768">
    <property type="entry name" value="C2B_Copine"/>
</dbReference>
<keyword evidence="10" id="KW-0472">Membrane</keyword>
<reference evidence="16 18" key="3">
    <citation type="journal article" date="2014" name="Nature">
        <title>Elephant shark genome provides unique insights into gnathostome evolution.</title>
        <authorList>
            <consortium name="International Elephant Shark Genome Sequencing Consortium"/>
            <person name="Venkatesh B."/>
            <person name="Lee A.P."/>
            <person name="Ravi V."/>
            <person name="Maurya A.K."/>
            <person name="Lian M.M."/>
            <person name="Swann J.B."/>
            <person name="Ohta Y."/>
            <person name="Flajnik M.F."/>
            <person name="Sutoh Y."/>
            <person name="Kasahara M."/>
            <person name="Hoon S."/>
            <person name="Gangu V."/>
            <person name="Roy S.W."/>
            <person name="Irimia M."/>
            <person name="Korzh V."/>
            <person name="Kondrychyn I."/>
            <person name="Lim Z.W."/>
            <person name="Tay B.H."/>
            <person name="Tohari S."/>
            <person name="Kong K.W."/>
            <person name="Ho S."/>
            <person name="Lorente-Galdos B."/>
            <person name="Quilez J."/>
            <person name="Marques-Bonet T."/>
            <person name="Raney B.J."/>
            <person name="Ingham P.W."/>
            <person name="Tay A."/>
            <person name="Hillier L.W."/>
            <person name="Minx P."/>
            <person name="Boehm T."/>
            <person name="Wilson R.K."/>
            <person name="Brenner S."/>
            <person name="Warren W.C."/>
        </authorList>
    </citation>
    <scope>NUCLEOTIDE SEQUENCE</scope>
    <source>
        <tissue evidence="16">Brain</tissue>
    </source>
</reference>
<dbReference type="SUPFAM" id="SSF53300">
    <property type="entry name" value="vWA-like"/>
    <property type="match status" value="1"/>
</dbReference>
<evidence type="ECO:0000256" key="9">
    <source>
        <dbReference type="ARBA" id="ARBA00022837"/>
    </source>
</evidence>
<dbReference type="RefSeq" id="XP_007905773.1">
    <property type="nucleotide sequence ID" value="XM_007907582.2"/>
</dbReference>
<dbReference type="PANTHER" id="PTHR10857">
    <property type="entry name" value="COPINE"/>
    <property type="match status" value="1"/>
</dbReference>
<dbReference type="PANTHER" id="PTHR10857:SF3">
    <property type="entry name" value="COPINE-2"/>
    <property type="match status" value="1"/>
</dbReference>
<keyword evidence="11" id="KW-0539">Nucleus</keyword>
<dbReference type="Pfam" id="PF00168">
    <property type="entry name" value="C2"/>
    <property type="match status" value="2"/>
</dbReference>
<evidence type="ECO:0000256" key="8">
    <source>
        <dbReference type="ARBA" id="ARBA00022737"/>
    </source>
</evidence>
<dbReference type="SMART" id="SM00239">
    <property type="entry name" value="C2"/>
    <property type="match status" value="2"/>
</dbReference>
<reference evidence="18" key="2">
    <citation type="journal article" date="2007" name="PLoS Biol.">
        <title>Survey sequencing and comparative analysis of the elephant shark (Callorhinchus milii) genome.</title>
        <authorList>
            <person name="Venkatesh B."/>
            <person name="Kirkness E.F."/>
            <person name="Loh Y.H."/>
            <person name="Halpern A.L."/>
            <person name="Lee A.P."/>
            <person name="Johnson J."/>
            <person name="Dandona N."/>
            <person name="Viswanathan L.D."/>
            <person name="Tay A."/>
            <person name="Venter J.C."/>
            <person name="Strausberg R.L."/>
            <person name="Brenner S."/>
        </authorList>
    </citation>
    <scope>NUCLEOTIDE SEQUENCE [LARGE SCALE GENOMIC DNA]</scope>
</reference>